<dbReference type="InterPro" id="IPR020845">
    <property type="entry name" value="AMP-binding_CS"/>
</dbReference>
<dbReference type="Gene3D" id="3.40.50.980">
    <property type="match status" value="6"/>
</dbReference>
<dbReference type="Gene3D" id="3.30.559.10">
    <property type="entry name" value="Chloramphenicol acetyltransferase-like domain"/>
    <property type="match status" value="5"/>
</dbReference>
<dbReference type="FunFam" id="3.40.50.980:FF:000002">
    <property type="entry name" value="Enterobactin synthetase component F"/>
    <property type="match status" value="2"/>
</dbReference>
<evidence type="ECO:0000256" key="6">
    <source>
        <dbReference type="ARBA" id="ARBA00022737"/>
    </source>
</evidence>
<dbReference type="Proteomes" id="UP000254400">
    <property type="component" value="Unassembled WGS sequence"/>
</dbReference>
<feature type="domain" description="Carrier" evidence="9">
    <location>
        <begin position="2041"/>
        <end position="2115"/>
    </location>
</feature>
<reference evidence="10 11" key="1">
    <citation type="submission" date="2018-06" db="EMBL/GenBank/DDBJ databases">
        <authorList>
            <consortium name="Pathogen Informatics"/>
            <person name="Doyle S."/>
        </authorList>
    </citation>
    <scope>NUCLEOTIDE SEQUENCE [LARGE SCALE GENOMIC DNA]</scope>
    <source>
        <strain evidence="10 11">NCTC10343</strain>
    </source>
</reference>
<dbReference type="FunFam" id="3.30.300.30:FF:000010">
    <property type="entry name" value="Enterobactin synthetase component F"/>
    <property type="match status" value="1"/>
</dbReference>
<feature type="domain" description="Carrier" evidence="9">
    <location>
        <begin position="3573"/>
        <end position="3648"/>
    </location>
</feature>
<evidence type="ECO:0000256" key="1">
    <source>
        <dbReference type="ARBA" id="ARBA00001957"/>
    </source>
</evidence>
<dbReference type="GO" id="GO:0008610">
    <property type="term" value="P:lipid biosynthetic process"/>
    <property type="evidence" value="ECO:0007669"/>
    <property type="project" value="UniProtKB-ARBA"/>
</dbReference>
<dbReference type="EC" id="5.1.1.11" evidence="10"/>
<dbReference type="PROSITE" id="PS50075">
    <property type="entry name" value="CARRIER"/>
    <property type="match status" value="3"/>
</dbReference>
<evidence type="ECO:0000256" key="8">
    <source>
        <dbReference type="ARBA" id="ARBA00023268"/>
    </source>
</evidence>
<dbReference type="CDD" id="cd12117">
    <property type="entry name" value="A_NRPS_Srf_like"/>
    <property type="match status" value="1"/>
</dbReference>
<comment type="cofactor">
    <cofactor evidence="1">
        <name>pantetheine 4'-phosphate</name>
        <dbReference type="ChEBI" id="CHEBI:47942"/>
    </cofactor>
</comment>
<dbReference type="InterPro" id="IPR020806">
    <property type="entry name" value="PKS_PP-bd"/>
</dbReference>
<dbReference type="SMART" id="SM00823">
    <property type="entry name" value="PKS_PP"/>
    <property type="match status" value="3"/>
</dbReference>
<dbReference type="GeneID" id="93349799"/>
<dbReference type="FunFam" id="3.40.50.12780:FF:000012">
    <property type="entry name" value="Non-ribosomal peptide synthetase"/>
    <property type="match status" value="3"/>
</dbReference>
<dbReference type="InterPro" id="IPR006162">
    <property type="entry name" value="Ppantetheine_attach_site"/>
</dbReference>
<dbReference type="Gene3D" id="3.30.559.30">
    <property type="entry name" value="Nonribosomal peptide synthetase, condensation domain"/>
    <property type="match status" value="5"/>
</dbReference>
<keyword evidence="6" id="KW-0677">Repeat</keyword>
<dbReference type="SUPFAM" id="SSF47336">
    <property type="entry name" value="ACP-like"/>
    <property type="match status" value="3"/>
</dbReference>
<evidence type="ECO:0000256" key="3">
    <source>
        <dbReference type="ARBA" id="ARBA00022450"/>
    </source>
</evidence>
<dbReference type="Gene3D" id="1.10.1200.10">
    <property type="entry name" value="ACP-like"/>
    <property type="match status" value="3"/>
</dbReference>
<dbReference type="GO" id="GO:0044550">
    <property type="term" value="P:secondary metabolite biosynthetic process"/>
    <property type="evidence" value="ECO:0007669"/>
    <property type="project" value="UniProtKB-ARBA"/>
</dbReference>
<gene>
    <name evidence="10" type="primary">nrsC</name>
    <name evidence="10" type="ORF">NCTC10343_00992</name>
</gene>
<keyword evidence="7" id="KW-0045">Antibiotic biosynthesis</keyword>
<dbReference type="FunFam" id="1.10.1200.10:FF:000005">
    <property type="entry name" value="Nonribosomal peptide synthetase 1"/>
    <property type="match status" value="3"/>
</dbReference>
<accession>A0A378XUA1</accession>
<dbReference type="InterPro" id="IPR025110">
    <property type="entry name" value="AMP-bd_C"/>
</dbReference>
<comment type="similarity">
    <text evidence="2">Belongs to the ATP-dependent AMP-binding enzyme family.</text>
</comment>
<evidence type="ECO:0000256" key="4">
    <source>
        <dbReference type="ARBA" id="ARBA00022553"/>
    </source>
</evidence>
<dbReference type="NCBIfam" id="TIGR01733">
    <property type="entry name" value="AA-adenyl-dom"/>
    <property type="match status" value="3"/>
</dbReference>
<dbReference type="PANTHER" id="PTHR45527:SF1">
    <property type="entry name" value="FATTY ACID SYNTHASE"/>
    <property type="match status" value="1"/>
</dbReference>
<dbReference type="CDD" id="cd05930">
    <property type="entry name" value="A_NRPS"/>
    <property type="match status" value="2"/>
</dbReference>
<dbReference type="NCBIfam" id="TIGR01720">
    <property type="entry name" value="NRPS-para261"/>
    <property type="match status" value="1"/>
</dbReference>
<dbReference type="EMBL" id="UGSC01000001">
    <property type="protein sequence ID" value="SUA66431.1"/>
    <property type="molecule type" value="Genomic_DNA"/>
</dbReference>
<dbReference type="PROSITE" id="PS00455">
    <property type="entry name" value="AMP_BINDING"/>
    <property type="match status" value="3"/>
</dbReference>
<dbReference type="CDD" id="cd19543">
    <property type="entry name" value="DCL_NRPS"/>
    <property type="match status" value="2"/>
</dbReference>
<evidence type="ECO:0000259" key="9">
    <source>
        <dbReference type="PROSITE" id="PS50075"/>
    </source>
</evidence>
<dbReference type="InterPro" id="IPR010071">
    <property type="entry name" value="AA_adenyl_dom"/>
</dbReference>
<dbReference type="SUPFAM" id="SSF56801">
    <property type="entry name" value="Acetyl-CoA synthetase-like"/>
    <property type="match status" value="3"/>
</dbReference>
<keyword evidence="5" id="KW-0436">Ligase</keyword>
<evidence type="ECO:0000256" key="5">
    <source>
        <dbReference type="ARBA" id="ARBA00022598"/>
    </source>
</evidence>
<evidence type="ECO:0000313" key="11">
    <source>
        <dbReference type="Proteomes" id="UP000254400"/>
    </source>
</evidence>
<feature type="domain" description="Carrier" evidence="9">
    <location>
        <begin position="982"/>
        <end position="1057"/>
    </location>
</feature>
<dbReference type="Pfam" id="PF00550">
    <property type="entry name" value="PP-binding"/>
    <property type="match status" value="3"/>
</dbReference>
<dbReference type="Pfam" id="PF00668">
    <property type="entry name" value="Condensation"/>
    <property type="match status" value="5"/>
</dbReference>
<dbReference type="InterPro" id="IPR009081">
    <property type="entry name" value="PP-bd_ACP"/>
</dbReference>
<dbReference type="InterPro" id="IPR001242">
    <property type="entry name" value="Condensation_dom"/>
</dbReference>
<keyword evidence="3" id="KW-0596">Phosphopantetheine</keyword>
<keyword evidence="4" id="KW-0597">Phosphoprotein</keyword>
<dbReference type="FunFam" id="3.40.50.980:FF:000001">
    <property type="entry name" value="Non-ribosomal peptide synthetase"/>
    <property type="match status" value="3"/>
</dbReference>
<dbReference type="GO" id="GO:0005737">
    <property type="term" value="C:cytoplasm"/>
    <property type="evidence" value="ECO:0007669"/>
    <property type="project" value="TreeGrafter"/>
</dbReference>
<dbReference type="InterPro" id="IPR023213">
    <property type="entry name" value="CAT-like_dom_sf"/>
</dbReference>
<dbReference type="NCBIfam" id="NF003417">
    <property type="entry name" value="PRK04813.1"/>
    <property type="match status" value="3"/>
</dbReference>
<evidence type="ECO:0000313" key="10">
    <source>
        <dbReference type="EMBL" id="SUA66431.1"/>
    </source>
</evidence>
<dbReference type="InterPro" id="IPR000873">
    <property type="entry name" value="AMP-dep_synth/lig_dom"/>
</dbReference>
<dbReference type="CDD" id="cd19531">
    <property type="entry name" value="LCL_NRPS-like"/>
    <property type="match status" value="1"/>
</dbReference>
<name>A0A378XUA1_PAEPO</name>
<dbReference type="GO" id="GO:0016874">
    <property type="term" value="F:ligase activity"/>
    <property type="evidence" value="ECO:0007669"/>
    <property type="project" value="UniProtKB-KW"/>
</dbReference>
<dbReference type="FunFam" id="2.30.38.10:FF:000001">
    <property type="entry name" value="Non-ribosomal peptide synthetase PvdI"/>
    <property type="match status" value="3"/>
</dbReference>
<dbReference type="CDD" id="cd19534">
    <property type="entry name" value="E_NRPS"/>
    <property type="match status" value="1"/>
</dbReference>
<dbReference type="Pfam" id="PF13193">
    <property type="entry name" value="AMP-binding_C"/>
    <property type="match status" value="3"/>
</dbReference>
<dbReference type="Gene3D" id="3.30.300.30">
    <property type="match status" value="3"/>
</dbReference>
<keyword evidence="10" id="KW-0413">Isomerase</keyword>
<evidence type="ECO:0000256" key="7">
    <source>
        <dbReference type="ARBA" id="ARBA00023194"/>
    </source>
</evidence>
<dbReference type="GO" id="GO:0017000">
    <property type="term" value="P:antibiotic biosynthetic process"/>
    <property type="evidence" value="ECO:0007669"/>
    <property type="project" value="UniProtKB-KW"/>
</dbReference>
<dbReference type="GO" id="GO:0031177">
    <property type="term" value="F:phosphopantetheine binding"/>
    <property type="evidence" value="ECO:0007669"/>
    <property type="project" value="InterPro"/>
</dbReference>
<dbReference type="InterPro" id="IPR010060">
    <property type="entry name" value="NRPS_synth"/>
</dbReference>
<dbReference type="Gene3D" id="2.30.38.10">
    <property type="entry name" value="Luciferase, Domain 3"/>
    <property type="match status" value="3"/>
</dbReference>
<evidence type="ECO:0000256" key="2">
    <source>
        <dbReference type="ARBA" id="ARBA00006432"/>
    </source>
</evidence>
<dbReference type="PANTHER" id="PTHR45527">
    <property type="entry name" value="NONRIBOSOMAL PEPTIDE SYNTHETASE"/>
    <property type="match status" value="1"/>
</dbReference>
<dbReference type="InterPro" id="IPR036736">
    <property type="entry name" value="ACP-like_sf"/>
</dbReference>
<dbReference type="InterPro" id="IPR045851">
    <property type="entry name" value="AMP-bd_C_sf"/>
</dbReference>
<dbReference type="SUPFAM" id="SSF52777">
    <property type="entry name" value="CoA-dependent acyltransferases"/>
    <property type="match status" value="9"/>
</dbReference>
<proteinExistence type="inferred from homology"/>
<keyword evidence="8" id="KW-0511">Multifunctional enzyme</keyword>
<dbReference type="RefSeq" id="WP_115293060.1">
    <property type="nucleotide sequence ID" value="NZ_CP036496.1"/>
</dbReference>
<dbReference type="Pfam" id="PF00501">
    <property type="entry name" value="AMP-binding"/>
    <property type="match status" value="3"/>
</dbReference>
<dbReference type="PROSITE" id="PS00012">
    <property type="entry name" value="PHOSPHOPANTETHEINE"/>
    <property type="match status" value="2"/>
</dbReference>
<sequence>MSKDLQIQSIFRLTPMQQGILFHSLLDQTSYAYFEQVNLTLNGLLEVELLDRSLSVLFERHEILRSNVFHVNIEEPKLIVFRQKHPAIHFEDISSLTQSDQVAYIEQFVQRDKANGFDITRDELFRVSILQCAPDVYKLIVSFHHIIMDGWCLEIVLKEWFQIYTSLQKNEPVQLGEAPSYEKYLKWLDKQDTDIALTFWERYLDGFEQQSILPASGKGSHVDYDPQQQIFSFDSQLTGQLESLAKELKVTLSTLFHSIWGLLLMKYNNTRDVVFGSVVSGRPSDIPGAENMVGLFINTIPVRISSEEDHLAFSDFVQHVQHSVMEAGQHHYVPLADIQAGSLLKSNLIHHILAFENFPGMEEASDHENENSLAVSEMAGFEQTNYSFNLNVVPGEKLRMKFSYNGLLYEPEYIDRLGRHVEEIARTVVSSADIVLHEIDIILPEEKEVILKKFNGTAAPYPREKTIHQLFEEQVERTPEHPAALYQDRQLTYRELNAQANRMAHVLRKKGIGPDQMVGIAVHRSLEMIVGLLGILKAGGAYLPLHPEDPEERLGFMLEDSGASILLTQRDQLDRLRPHGADRELIAIEDLLMEGMELTGEECEKNPEPVNRSSDLVYVIYTSGSTGKPKGVMIEHASLINRLHWMEQRIPFGAEDVILQKTPYTFDVSLWELFSWAIQGATVCFLEPGGEKDPATIAETVEANGVTAIHFVPSMLGAFLEYIEHSGAAGKMRSVRRVFASGEALMTEHVRRFNRLLGTEGATLHNLYGPTEATVEVAYYDCPADQEPESIPIGKPIDNVKLYILDHKDRLQPIGVPGELHIGGDCVARGYVNRKELTEEKFVADPYAAGGRMYRTGDLARWLPDGNIEYMGRIDHQVKIRGYRIELGEIEAALLAYEGIKAATVLALDDRDGGKYLCAYFESGEGLNTSILRAHLKALIPDYMVPSHFVRLDVMPHLSSGKVNRKALPEPDHGMRATSYVAPRNETERKLAEIWEKLLDISSIGIHDNFFELGGHSLTATRLMSRINKLLRVEIPLRNIFAHPTIEEMSVLICGPEVAAGTMMDIAPAELRDSYPVTSVQKRQMILHQFEGAETAYNMPFALLMEGELDIQRLERVFRDLIDRHEALRTSFEWGTEEPVQKIHSEVPFQLSLQQADDIGIEAQDKQIQAIFKTFVRPFNLGQAPLLRAKLVRISDNRHILMVDMHHIVADGVSMSVLANDFTTLYHGNSLPPLRIQYKDYAVWNSEWIKEGHLIKQEQYWLDLFSDELPVLNLPTDFTRPQVQSFEGDRYSFQADKTLREGLQQFVTENRTTLFMVLLSAYNVLLHKYSSQEDIVVGSPIAGRNHTDLENIMGMFVNTLVLRNRPAADKTLKQFLLEVQRSSLEAFEHQDYPIEDLVDKLELHRDLSRNPLFDTMFSLENTDSVSLQADGISISPYSVEAGIAKVDLTLTAEADQEGLSFRIDYCNKLFYKESIERMSKHYLQILQTIVDSADLRISDVNMVTASEEEILLTKFNTVPASPEKENRKLLHQLFEEQVAKTPERVAVSFEEQQWTYSELNDKANQLARVLREKGVQANTLVGIMVERSFEMIVGILGILKAGGAYVPLAPDYPAERISLMLYDCKITLLLASHHVLTESTFIKEAGADGFAGEILDLDQLDMIVKDSDSSNLPYVNEPDDLAYVLYTSGSTGKPKGNLTMHYNVERLIKNSNYIDLTEQDILLQLSNYAFDGSVFDIFGALVNGSKLILLRKENMLNPEKLSSLIRNESVSVFFITTALFNTLIETNIECFTTIRKVLFGGERVSLPHVSKLFEHIGPHKMLHMYGPTESTVFATCYGVDQIHERKGTIPIGAPITGTTVYILDKSLKLQPIGIPGELCIAGDALSQGYLNLPDFTNEKFIDNPFNPGEKMYKTGDIAKWLPDGNIEFVGRQDHLVKIRGFRIELGEIENQLLSHERIKEAIVVAKPDPSGQNRISAYMVTDGELNTSAIRRYLAKYLPDYMLPSSLILLDSLPLNANGKVDQKKLPEPHINLDLSTLYEPPTSPTEEKLVKIWEGVLGQEGIGISHSFFDLGGDSIKAIQVIARLSQEGLKLDMKDIFQHPTVQQVAPYVQRRSRIIDQKAVTGEVQLTPIQRWFFENVQDDRNHFNQAVMLFTSGVFDEEALKTALENIIIHHDALRMAYEIGQSSVCQYHTGTQLKPFHLNIYNLQGNNDAESKIEEEASRLQATMDLRAGEMIRVGLFQTDKGQHLLIAIHHLVIDGVSWRILLEDLESAYTQALQGKAIALPDKTDSFQYWSDRLAEYSNSRTLLKEKAYWQQIEGVQCESPFPQKSTVTDEVGVKKERTSIAVRLDKQDTQLLLGTAHQAYNTEINDLLLSALGLAIKQWAGSKIFAINLEGHGREEIMEEIDVTRTIGWFTSMFPIVLDMRDSEDISSVIRRTKEMIRHIPNRGIGYGVLKYLTDVEHTQDLDFNIQPQISFNYLGQFMDGTQEGSFESSPLSPGRSVGEGAESHFTLDINSIVSQDQLLLEFGYIRGEHADHAIEQLSLMYIEHLKMLINHCTSISQKVLTPSDYQDHTLSIPELDQILKQFGGTEQVEHIYPLTPMQQGMLFHYMMEPETTAYVEQVAIEMEGELQQELLEQSFQELLAKYEVLRTNFVFTGIHEPRQIVRKHQHAEFQFYDLTGMNEQEITAYLEDYKKQDLLRGFDLSNEALIRINVLKTTPDKFLMMWTFHHMIMDGWCVGIVYRDFMSMYLELKNGRPLKSETAPAYSTYIRWLEKQDKEESMQYWKQALDGYTQCAVIPKTFKLQAKEGGYRTSQLEFSLDQTMTRRLTEIASHNRITVNTLFQSMWGALLQRYNNTNDVVFGAVVSGRPPVIPDIESMVGIFINTIPVRIYGEENESFIEMAKRAQQSSIESVKYEYTSLADIQSVTTLKQSLLDHIIVFENYPEFGEEEALQKHNLKIHVRDMAFYEQTNYDFNLIVSLKDELNIKFLYNADTLSREFVERIKNHLNGVVRQIVDNPEMSISSIEVTSLPEKEVILNEFNNTTAIYPRAKTIHQLFEEQVERTPEHPAALYKGRQLTYRELNAQANRLAHVLREKGVGPDRVVGIAVHRSLEMIIGLLGILKAGGAYLPLNPEDPEERLTFMLEDSGASILLTQQELVEQLRCHGTTRELIAIEDLLVQEKEQTEREKNPESINRSTDLVYVIYTSGSTGKPKGVMIEHASLINRLHWMQKRIPFGAEDVILQKTPYTFDVSLWELFSWAIQGATVCFLEPGGEKDPATIAETVESNRVTALHFVPSMLGAFLEYMEHSGATGKMRSVRRVFASGEALMTEHVRRFNCLIGGGGATLHNLYGPTEATVEVAYYDCPVEHEPESIPIGKPIDNVKLYILDKKDRLQPIGIPGELHIGGDCVARGYVNREELTEEKFVEDPYEPGGRMYRTGDLARWLPDGNIEYMGRIDHQVKIRGYRIELGEIEAALLAHDGVRAAAVLARADDRTGMPSLGAYVVAEPHVTTAMLRQNLSVSVPEYMIPAYFVFLDQMPLTSSGKINRRMLLEIELEFGTGTEYVEPSSELEKELVEIWMSVLGIEHVGIDDNFFELGGHSLTAIQLASRLQGIWSSELRLSSIYQYPTVRELALHVEGMEENPSALAQQFDQIIALLHQKLNVKGWLQQEQFNGKSYIVLHLEDGAISFEKEIMELLDMKCDESIQPHYITWHGEETLRLEKANLEDIKSIWTERIDNDLDVFSKAILSPGVIERLPVSPTQRYHLQHSDISGTIIPLEKHMNMEYVEEAILQIIREQDLMRSTLCKENGELQWQVREAPDHLPVPLVDISMYDEDTQQVILNNIVWPYFYRQHELSNSLLYRILIVKKNLKDYMLILPFSHSIFDFMSSEIIKHQFNTYYECVRAGKETPEGSKNRYSDFTAHIMEGPQGVDDLELATTYNLDKFDRAIGRITDFVSQKAVLEGHTTVIWDLKSSERAIHLDNTSHWEIAFFTFTAFCKMYFELSQVPIWVTQYGRSFGEKRYYDVIGEFVDHIPILTNLDQNLVSLEQQVRQSVQRAAEHNISFANLMYNPDVQNDYPLSGGYLQQALDRMPIVFNFLGELRSEHQLLQTVDLGNVNVEGRTRILCEVWHDSESNLFVALTLPFSEDESIVRNHLQSALEQLERRWATVL</sequence>
<dbReference type="GO" id="GO:0043041">
    <property type="term" value="P:amino acid activation for nonribosomal peptide biosynthetic process"/>
    <property type="evidence" value="ECO:0007669"/>
    <property type="project" value="TreeGrafter"/>
</dbReference>
<protein>
    <submittedName>
        <fullName evidence="10">Non-ribosomal peptide synthetase NrsC</fullName>
        <ecNumber evidence="10">5.1.1.11</ecNumber>
    </submittedName>
</protein>
<organism evidence="10 11">
    <name type="scientific">Paenibacillus polymyxa</name>
    <name type="common">Bacillus polymyxa</name>
    <dbReference type="NCBI Taxonomy" id="1406"/>
    <lineage>
        <taxon>Bacteria</taxon>
        <taxon>Bacillati</taxon>
        <taxon>Bacillota</taxon>
        <taxon>Bacilli</taxon>
        <taxon>Bacillales</taxon>
        <taxon>Paenibacillaceae</taxon>
        <taxon>Paenibacillus</taxon>
    </lineage>
</organism>
<dbReference type="GO" id="GO:0047462">
    <property type="term" value="F:phenylalanine racemase (ATP-hydrolyzing) activity"/>
    <property type="evidence" value="ECO:0007669"/>
    <property type="project" value="UniProtKB-EC"/>
</dbReference>